<gene>
    <name evidence="3" type="primary">KES1</name>
    <name evidence="3" type="ORF">FE257_008002</name>
</gene>
<comment type="similarity">
    <text evidence="1 2">Belongs to the OSBP family.</text>
</comment>
<dbReference type="PANTHER" id="PTHR10972:SF184">
    <property type="entry name" value="OXYSTEROL-BINDING PROTEIN HOMOLOG 4-RELATED"/>
    <property type="match status" value="1"/>
</dbReference>
<evidence type="ECO:0000256" key="2">
    <source>
        <dbReference type="RuleBase" id="RU003844"/>
    </source>
</evidence>
<dbReference type="GO" id="GO:0005829">
    <property type="term" value="C:cytosol"/>
    <property type="evidence" value="ECO:0007669"/>
    <property type="project" value="TreeGrafter"/>
</dbReference>
<dbReference type="Proteomes" id="UP001194746">
    <property type="component" value="Unassembled WGS sequence"/>
</dbReference>
<dbReference type="Gene3D" id="2.40.160.120">
    <property type="match status" value="1"/>
</dbReference>
<accession>A0AAD4CM26</accession>
<dbReference type="FunFam" id="1.10.287.2720:FF:000003">
    <property type="entry name" value="Oxysterol binding protein"/>
    <property type="match status" value="1"/>
</dbReference>
<protein>
    <submittedName>
        <fullName evidence="3">Oxysterol binding protein</fullName>
    </submittedName>
</protein>
<dbReference type="PANTHER" id="PTHR10972">
    <property type="entry name" value="OXYSTEROL-BINDING PROTEIN-RELATED"/>
    <property type="match status" value="1"/>
</dbReference>
<sequence>MSPPTSGVPAHSKTSWSSFLKSIASFNGDLSSLTAPPFILSPTSLTEYSAYWAEHPSLLVAPANEPDPEKRALAVLKWFLSTLHQQYCSRSEKLGSEKKPLNPFLGELFIGKWEGDADTGETKLISEQVSHHPPATAYAIRNEKHGIELQGYNAQKASFSSTIFIKQIGHALLTFTPPGADKTDPAQKEEYLITLPSLHVESLIYGTPFMELEKTTRIASSTGYVAKIDYSGKGWLSGKKNTFTASLFKESEGEKKPLYTVEGQWNDTFIIKNPRTKQEVDRYVVKESKTTPLQVAPLEEQDLYESRRAWKDVAAGILSGDMDSVSVAKGKIENAQRELRKVEKAEGREWPRRFFTRQEESQQDEQFSRLARMAHLTSLESERTGGVWRFDSASAVDAKPPYHSVGPEGLGVTE</sequence>
<dbReference type="EMBL" id="VCAU01000040">
    <property type="protein sequence ID" value="KAF9889025.1"/>
    <property type="molecule type" value="Genomic_DNA"/>
</dbReference>
<dbReference type="GO" id="GO:0016020">
    <property type="term" value="C:membrane"/>
    <property type="evidence" value="ECO:0007669"/>
    <property type="project" value="TreeGrafter"/>
</dbReference>
<dbReference type="FunFam" id="2.40.160.120:FF:000010">
    <property type="entry name" value="Oxysterol-binding protein homolog 4"/>
    <property type="match status" value="1"/>
</dbReference>
<dbReference type="FunFam" id="3.30.70.3490:FF:000016">
    <property type="entry name" value="Oxysterol binding protein (Osh5)"/>
    <property type="match status" value="1"/>
</dbReference>
<reference evidence="3" key="1">
    <citation type="journal article" date="2019" name="Beilstein J. Org. Chem.">
        <title>Nanangenines: drimane sesquiterpenoids as the dominant metabolite cohort of a novel Australian fungus, Aspergillus nanangensis.</title>
        <authorList>
            <person name="Lacey H.J."/>
            <person name="Gilchrist C.L.M."/>
            <person name="Crombie A."/>
            <person name="Kalaitzis J.A."/>
            <person name="Vuong D."/>
            <person name="Rutledge P.J."/>
            <person name="Turner P."/>
            <person name="Pitt J.I."/>
            <person name="Lacey E."/>
            <person name="Chooi Y.H."/>
            <person name="Piggott A.M."/>
        </authorList>
    </citation>
    <scope>NUCLEOTIDE SEQUENCE</scope>
    <source>
        <strain evidence="3">MST-FP2251</strain>
    </source>
</reference>
<dbReference type="AlphaFoldDB" id="A0AAD4CM26"/>
<dbReference type="InterPro" id="IPR018494">
    <property type="entry name" value="Oxysterol-bd_CS"/>
</dbReference>
<reference evidence="3" key="2">
    <citation type="submission" date="2020-02" db="EMBL/GenBank/DDBJ databases">
        <authorList>
            <person name="Gilchrist C.L.M."/>
            <person name="Chooi Y.-H."/>
        </authorList>
    </citation>
    <scope>NUCLEOTIDE SEQUENCE</scope>
    <source>
        <strain evidence="3">MST-FP2251</strain>
    </source>
</reference>
<dbReference type="PROSITE" id="PS01013">
    <property type="entry name" value="OSBP"/>
    <property type="match status" value="1"/>
</dbReference>
<proteinExistence type="inferred from homology"/>
<dbReference type="InterPro" id="IPR037239">
    <property type="entry name" value="OSBP_sf"/>
</dbReference>
<dbReference type="Gene3D" id="1.10.287.2720">
    <property type="match status" value="1"/>
</dbReference>
<evidence type="ECO:0000256" key="1">
    <source>
        <dbReference type="ARBA" id="ARBA00008842"/>
    </source>
</evidence>
<dbReference type="GO" id="GO:0120009">
    <property type="term" value="P:intermembrane lipid transfer"/>
    <property type="evidence" value="ECO:0007669"/>
    <property type="project" value="UniProtKB-ARBA"/>
</dbReference>
<comment type="caution">
    <text evidence="3">The sequence shown here is derived from an EMBL/GenBank/DDBJ whole genome shotgun (WGS) entry which is preliminary data.</text>
</comment>
<dbReference type="Gene3D" id="6.10.250.1430">
    <property type="match status" value="1"/>
</dbReference>
<name>A0AAD4CM26_ASPNN</name>
<dbReference type="Pfam" id="PF01237">
    <property type="entry name" value="Oxysterol_BP"/>
    <property type="match status" value="1"/>
</dbReference>
<dbReference type="SUPFAM" id="SSF144000">
    <property type="entry name" value="Oxysterol-binding protein-like"/>
    <property type="match status" value="1"/>
</dbReference>
<evidence type="ECO:0000313" key="3">
    <source>
        <dbReference type="EMBL" id="KAF9889025.1"/>
    </source>
</evidence>
<organism evidence="3 4">
    <name type="scientific">Aspergillus nanangensis</name>
    <dbReference type="NCBI Taxonomy" id="2582783"/>
    <lineage>
        <taxon>Eukaryota</taxon>
        <taxon>Fungi</taxon>
        <taxon>Dikarya</taxon>
        <taxon>Ascomycota</taxon>
        <taxon>Pezizomycotina</taxon>
        <taxon>Eurotiomycetes</taxon>
        <taxon>Eurotiomycetidae</taxon>
        <taxon>Eurotiales</taxon>
        <taxon>Aspergillaceae</taxon>
        <taxon>Aspergillus</taxon>
        <taxon>Aspergillus subgen. Circumdati</taxon>
    </lineage>
</organism>
<keyword evidence="4" id="KW-1185">Reference proteome</keyword>
<dbReference type="GO" id="GO:0008142">
    <property type="term" value="F:oxysterol binding"/>
    <property type="evidence" value="ECO:0007669"/>
    <property type="project" value="TreeGrafter"/>
</dbReference>
<dbReference type="InterPro" id="IPR000648">
    <property type="entry name" value="Oxysterol-bd"/>
</dbReference>
<dbReference type="Gene3D" id="3.30.70.3490">
    <property type="match status" value="1"/>
</dbReference>
<evidence type="ECO:0000313" key="4">
    <source>
        <dbReference type="Proteomes" id="UP001194746"/>
    </source>
</evidence>